<dbReference type="EMBL" id="CP009043">
    <property type="protein sequence ID" value="AII13905.1"/>
    <property type="molecule type" value="Genomic_DNA"/>
</dbReference>
<organism evidence="3 4">
    <name type="scientific">Campylobacter iguaniorum</name>
    <dbReference type="NCBI Taxonomy" id="1244531"/>
    <lineage>
        <taxon>Bacteria</taxon>
        <taxon>Pseudomonadati</taxon>
        <taxon>Campylobacterota</taxon>
        <taxon>Epsilonproteobacteria</taxon>
        <taxon>Campylobacterales</taxon>
        <taxon>Campylobacteraceae</taxon>
        <taxon>Campylobacter</taxon>
    </lineage>
</organism>
<dbReference type="HOGENOM" id="CLU_684523_0_0_7"/>
<dbReference type="Gene3D" id="3.40.50.720">
    <property type="entry name" value="NAD(P)-binding Rossmann-like Domain"/>
    <property type="match status" value="2"/>
</dbReference>
<dbReference type="OrthoDB" id="9769113at2"/>
<comment type="similarity">
    <text evidence="1">Belongs to the polysaccharide synthase family.</text>
</comment>
<dbReference type="PANTHER" id="PTHR43318">
    <property type="entry name" value="UDP-N-ACETYLGLUCOSAMINE 4,6-DEHYDRATASE"/>
    <property type="match status" value="1"/>
</dbReference>
<dbReference type="SUPFAM" id="SSF51735">
    <property type="entry name" value="NAD(P)-binding Rossmann-fold domains"/>
    <property type="match status" value="1"/>
</dbReference>
<gene>
    <name evidence="3" type="ORF">CIG1485E_0025</name>
</gene>
<evidence type="ECO:0000313" key="3">
    <source>
        <dbReference type="EMBL" id="AII13905.1"/>
    </source>
</evidence>
<dbReference type="InterPro" id="IPR036291">
    <property type="entry name" value="NAD(P)-bd_dom_sf"/>
</dbReference>
<dbReference type="Proteomes" id="UP000028486">
    <property type="component" value="Chromosome"/>
</dbReference>
<protein>
    <submittedName>
        <fullName evidence="3">UDP-GlcNac (UDP-linked N-acetylglucosamine) inverting 4,6-dehydratase</fullName>
    </submittedName>
</protein>
<feature type="domain" description="Polysaccharide biosynthesis protein CapD-like" evidence="2">
    <location>
        <begin position="34"/>
        <end position="322"/>
    </location>
</feature>
<dbReference type="InterPro" id="IPR003869">
    <property type="entry name" value="Polysac_CapD-like"/>
</dbReference>
<dbReference type="AlphaFoldDB" id="A0A076F6H3"/>
<dbReference type="eggNOG" id="COG1086">
    <property type="taxonomic scope" value="Bacteria"/>
</dbReference>
<name>A0A076F6H3_9BACT</name>
<dbReference type="PANTHER" id="PTHR43318:SF1">
    <property type="entry name" value="POLYSACCHARIDE BIOSYNTHESIS PROTEIN EPSC-RELATED"/>
    <property type="match status" value="1"/>
</dbReference>
<dbReference type="InterPro" id="IPR051203">
    <property type="entry name" value="Polysaccharide_Synthase-Rel"/>
</dbReference>
<evidence type="ECO:0000259" key="2">
    <source>
        <dbReference type="Pfam" id="PF02719"/>
    </source>
</evidence>
<dbReference type="KEGG" id="caj:CIG1485E_0025"/>
<accession>A0A076F6H3</accession>
<dbReference type="CDD" id="cd05237">
    <property type="entry name" value="UDP_invert_4-6DH_SDR_e"/>
    <property type="match status" value="1"/>
</dbReference>
<keyword evidence="4" id="KW-1185">Reference proteome</keyword>
<evidence type="ECO:0000313" key="4">
    <source>
        <dbReference type="Proteomes" id="UP000028486"/>
    </source>
</evidence>
<dbReference type="RefSeq" id="WP_038452454.1">
    <property type="nucleotide sequence ID" value="NZ_CP009043.1"/>
</dbReference>
<proteinExistence type="inferred from homology"/>
<sequence length="394" mass="44876">MILNLIGRTKELFASDINAHAKELKEIVSNSSFLVIGGAGSIGQAVTKEIFKRNPRKLHVVDISENNMVELVRDIRSSFGYIDGDFATFALDIGSVEYDAFIKSDGKYDYILNLSALKHVRSEKDPFTLMRLVQTNIFNTDKTLLQAIKNGATKYFCVSTDKAANPVNMMGASKRIMEMFAFRRSLDVSVSMARFANVAFSDGSLLHGFNERIKKVQPIVAPNDIKRYFVTPKESGELCLMSTIFGQNRDIFFPKLSSELNLITFSDIAIKYLESLGYEPYLCTSEDEARELAKTLPNKKIWPCLFTPSDTTGEKDFEEFYTDNETLDMDRFINLGVIKNEAKFDETKLNNFKNAINELKFSQIWSKEDILKEFLKLIPDFAHKETRKYLDAKM</sequence>
<evidence type="ECO:0000256" key="1">
    <source>
        <dbReference type="ARBA" id="ARBA00007430"/>
    </source>
</evidence>
<reference evidence="4" key="1">
    <citation type="journal article" date="2014" name="Genome Announc.">
        <title>Complete Genome Sequence of Campylobacter iguaniorum Strain 1485ET, Isolated from a Bearded Dragon (Pogona vitticeps).</title>
        <authorList>
            <person name="Gilbert M.J."/>
            <person name="Miller W.G."/>
            <person name="Yee E."/>
            <person name="Kik M."/>
            <person name="Wagenaar J.A."/>
            <person name="Duim B."/>
        </authorList>
    </citation>
    <scope>NUCLEOTIDE SEQUENCE [LARGE SCALE GENOMIC DNA]</scope>
    <source>
        <strain evidence="4">1485E</strain>
    </source>
</reference>
<dbReference type="Pfam" id="PF02719">
    <property type="entry name" value="Polysacc_synt_2"/>
    <property type="match status" value="1"/>
</dbReference>